<keyword evidence="2" id="KW-1185">Reference proteome</keyword>
<organism evidence="1 2">
    <name type="scientific">Triticum urartu</name>
    <name type="common">Red wild einkorn</name>
    <name type="synonym">Crithodium urartu</name>
    <dbReference type="NCBI Taxonomy" id="4572"/>
    <lineage>
        <taxon>Eukaryota</taxon>
        <taxon>Viridiplantae</taxon>
        <taxon>Streptophyta</taxon>
        <taxon>Embryophyta</taxon>
        <taxon>Tracheophyta</taxon>
        <taxon>Spermatophyta</taxon>
        <taxon>Magnoliopsida</taxon>
        <taxon>Liliopsida</taxon>
        <taxon>Poales</taxon>
        <taxon>Poaceae</taxon>
        <taxon>BOP clade</taxon>
        <taxon>Pooideae</taxon>
        <taxon>Triticodae</taxon>
        <taxon>Triticeae</taxon>
        <taxon>Triticinae</taxon>
        <taxon>Triticum</taxon>
    </lineage>
</organism>
<name>A0A8R7V9S2_TRIUA</name>
<reference evidence="2" key="1">
    <citation type="journal article" date="2013" name="Nature">
        <title>Draft genome of the wheat A-genome progenitor Triticum urartu.</title>
        <authorList>
            <person name="Ling H.Q."/>
            <person name="Zhao S."/>
            <person name="Liu D."/>
            <person name="Wang J."/>
            <person name="Sun H."/>
            <person name="Zhang C."/>
            <person name="Fan H."/>
            <person name="Li D."/>
            <person name="Dong L."/>
            <person name="Tao Y."/>
            <person name="Gao C."/>
            <person name="Wu H."/>
            <person name="Li Y."/>
            <person name="Cui Y."/>
            <person name="Guo X."/>
            <person name="Zheng S."/>
            <person name="Wang B."/>
            <person name="Yu K."/>
            <person name="Liang Q."/>
            <person name="Yang W."/>
            <person name="Lou X."/>
            <person name="Chen J."/>
            <person name="Feng M."/>
            <person name="Jian J."/>
            <person name="Zhang X."/>
            <person name="Luo G."/>
            <person name="Jiang Y."/>
            <person name="Liu J."/>
            <person name="Wang Z."/>
            <person name="Sha Y."/>
            <person name="Zhang B."/>
            <person name="Wu H."/>
            <person name="Tang D."/>
            <person name="Shen Q."/>
            <person name="Xue P."/>
            <person name="Zou S."/>
            <person name="Wang X."/>
            <person name="Liu X."/>
            <person name="Wang F."/>
            <person name="Yang Y."/>
            <person name="An X."/>
            <person name="Dong Z."/>
            <person name="Zhang K."/>
            <person name="Zhang X."/>
            <person name="Luo M.C."/>
            <person name="Dvorak J."/>
            <person name="Tong Y."/>
            <person name="Wang J."/>
            <person name="Yang H."/>
            <person name="Li Z."/>
            <person name="Wang D."/>
            <person name="Zhang A."/>
            <person name="Wang J."/>
        </authorList>
    </citation>
    <scope>NUCLEOTIDE SEQUENCE</scope>
    <source>
        <strain evidence="2">cv. G1812</strain>
    </source>
</reference>
<reference evidence="1" key="2">
    <citation type="submission" date="2022-06" db="UniProtKB">
        <authorList>
            <consortium name="EnsemblPlants"/>
        </authorList>
    </citation>
    <scope>IDENTIFICATION</scope>
</reference>
<evidence type="ECO:0000313" key="1">
    <source>
        <dbReference type="EnsemblPlants" id="TuG1812S0000253000.01.T01"/>
    </source>
</evidence>
<proteinExistence type="predicted"/>
<dbReference type="EnsemblPlants" id="TuG1812S0000253000.01.T01">
    <property type="protein sequence ID" value="TuG1812S0000253000.01.T01"/>
    <property type="gene ID" value="TuG1812S0000253000.01"/>
</dbReference>
<protein>
    <submittedName>
        <fullName evidence="1">Uncharacterized protein</fullName>
    </submittedName>
</protein>
<sequence length="79" mass="8843">MLCWLYPLQRHDYQVPKGPKRSTGACNAARKLCVPKPESDAGFIGGFSTKGGFYPYQGMTWQLVCDFLAYIYHNGMACS</sequence>
<accession>A0A8R7V9S2</accession>
<dbReference type="Proteomes" id="UP000015106">
    <property type="component" value="Unassembled WGS sequence"/>
</dbReference>
<dbReference type="AlphaFoldDB" id="A0A8R7V9S2"/>
<evidence type="ECO:0000313" key="2">
    <source>
        <dbReference type="Proteomes" id="UP000015106"/>
    </source>
</evidence>
<dbReference type="Gramene" id="TuG1812S0000253000.01.T01">
    <property type="protein sequence ID" value="TuG1812S0000253000.01.T01"/>
    <property type="gene ID" value="TuG1812S0000253000.01"/>
</dbReference>